<evidence type="ECO:0000256" key="2">
    <source>
        <dbReference type="ARBA" id="ARBA00006674"/>
    </source>
</evidence>
<dbReference type="GO" id="GO:0003723">
    <property type="term" value="F:RNA binding"/>
    <property type="evidence" value="ECO:0007669"/>
    <property type="project" value="UniProtKB-KW"/>
</dbReference>
<evidence type="ECO:0000259" key="9">
    <source>
        <dbReference type="Pfam" id="PF17403"/>
    </source>
</evidence>
<comment type="similarity">
    <text evidence="2 7">Belongs to the NRAP family.</text>
</comment>
<name>A0AAV7KIU9_9METZ</name>
<dbReference type="InterPro" id="IPR005554">
    <property type="entry name" value="NOL6/Upt22"/>
</dbReference>
<feature type="domain" description="Nrap protein" evidence="11">
    <location>
        <begin position="556"/>
        <end position="750"/>
    </location>
</feature>
<evidence type="ECO:0000256" key="5">
    <source>
        <dbReference type="ARBA" id="ARBA00023242"/>
    </source>
</evidence>
<evidence type="ECO:0000259" key="8">
    <source>
        <dbReference type="Pfam" id="PF03813"/>
    </source>
</evidence>
<dbReference type="Proteomes" id="UP001165289">
    <property type="component" value="Unassembled WGS sequence"/>
</dbReference>
<dbReference type="GO" id="GO:0032545">
    <property type="term" value="C:CURI complex"/>
    <property type="evidence" value="ECO:0007669"/>
    <property type="project" value="TreeGrafter"/>
</dbReference>
<comment type="subcellular location">
    <subcellularLocation>
        <location evidence="1 7">Nucleus</location>
        <location evidence="1 7">Nucleolus</location>
    </subcellularLocation>
</comment>
<evidence type="ECO:0000313" key="14">
    <source>
        <dbReference type="EMBL" id="KAI6661094.1"/>
    </source>
</evidence>
<dbReference type="InterPro" id="IPR035367">
    <property type="entry name" value="Nrap_D2"/>
</dbReference>
<evidence type="ECO:0000256" key="7">
    <source>
        <dbReference type="RuleBase" id="RU364032"/>
    </source>
</evidence>
<dbReference type="Gene3D" id="1.10.1410.10">
    <property type="match status" value="1"/>
</dbReference>
<proteinExistence type="inferred from homology"/>
<evidence type="ECO:0000259" key="12">
    <source>
        <dbReference type="Pfam" id="PF17406"/>
    </source>
</evidence>
<dbReference type="AlphaFoldDB" id="A0AAV7KIU9"/>
<dbReference type="PANTHER" id="PTHR17972">
    <property type="entry name" value="NUCLEOLAR RNA-ASSOCIATED PROTEIN"/>
    <property type="match status" value="1"/>
</dbReference>
<dbReference type="PANTHER" id="PTHR17972:SF0">
    <property type="entry name" value="NUCLEOLAR PROTEIN 6"/>
    <property type="match status" value="1"/>
</dbReference>
<dbReference type="InterPro" id="IPR035371">
    <property type="entry name" value="Nrap_D6"/>
</dbReference>
<dbReference type="InterPro" id="IPR035370">
    <property type="entry name" value="Nrap_D5"/>
</dbReference>
<feature type="domain" description="Nrap protein" evidence="8">
    <location>
        <begin position="87"/>
        <end position="214"/>
    </location>
</feature>
<sequence length="1046" mass="119071">MDLTKSRPKLDDFLKTLNQYISSLPATKPKHILELYSKNNKSIPPFPQDVCPSMSGDWDIFHYSAPSSIKLIGSYILQLQVKPKSNIDLAIELPLECYTRRDYLDYRWALKNALYLSHLATQITKWDSILSVHFFYLNNNTLKPAIVLRAKNHPKIDIRLLPHPPNELFKLTKLLPYENCVRHNLDSLSSPNPTPLYNNSLLSTLFYEQHLHSIFTAMELCPAIRDAVLLVKEWLRRRNLEDGWGGFSGFLGTMLLTYLLSCRNVSNGMSEFQIFRVFILTLASSNWTEEPISLFPEGQEPPIDPGSFTPFYPVTFVDTSGYVNLAGDLSLAQYSRVRHEAQISLSQLDSSRAFDLLFHTCVPFLDSFDCVIRIEELHSILSHIKDTVTTGEVPEIGSQLLPTVIYRMLKILEKGLGDKVRIISHTALYYDPWGIDTHPPVVPHPDQLSLGFIYTGSEMFSGQIIGPPLSDPVSVVFSELWGDKVEMRRFPDGAVCPVVVWPCSNPSESRIIPFLITRHLLATHMGVCPDKVTFPGMQLDQLLHISDQSSIGPEIPLSTGETSSSRVQDLFGELTQKLFALKHLPLRISSVQGTHAVFRGCHVFPPSLAPSGRALLALKSEGDDPSFLLPNADLSTPRYTPALTAVLNLAISGKWPDELEAIWRVKTAFYLELYHQLKKQLILSLPTRFFLDVFFHGFVFRFQVSYFREVQYLQNYPGPLDLTVQLNARASELLFETKTLPTYTARVHGLILKYSSLSAAIRLTKRWIHSQMFSTLIPDVIIEMLVLYVYLNSELFTSPGHHVTAFLRFLSLLSLHSWETEPIIINPSNQISEEDIKEIRIQFPKLRHTLPPLFLVSPWDKESKITASTPSLPVLNRLTILARQTYKYLSSFLIPQIGSTPLVDIKALFRPPLNDFDVIIRIRLKFAPRALYAVDPLVVPPVQESKQRKVMNMPVVEFDPVEKFVKELRSRFEKIALFFVDEWGGREVGVVWQPSYQLTDRFRVNQCGGKRYKQDSQLMDVNLHSVLNDFRMIGGDMIEDIISNSK</sequence>
<dbReference type="Pfam" id="PF17407">
    <property type="entry name" value="Nrap_D6"/>
    <property type="match status" value="1"/>
</dbReference>
<evidence type="ECO:0000256" key="3">
    <source>
        <dbReference type="ARBA" id="ARBA00016437"/>
    </source>
</evidence>
<dbReference type="EMBL" id="JAKMXF010000022">
    <property type="protein sequence ID" value="KAI6661094.1"/>
    <property type="molecule type" value="Genomic_DNA"/>
</dbReference>
<reference evidence="14 15" key="1">
    <citation type="journal article" date="2023" name="BMC Biol.">
        <title>The compact genome of the sponge Oopsacas minuta (Hexactinellida) is lacking key metazoan core genes.</title>
        <authorList>
            <person name="Santini S."/>
            <person name="Schenkelaars Q."/>
            <person name="Jourda C."/>
            <person name="Duchesne M."/>
            <person name="Belahbib H."/>
            <person name="Rocher C."/>
            <person name="Selva M."/>
            <person name="Riesgo A."/>
            <person name="Vervoort M."/>
            <person name="Leys S.P."/>
            <person name="Kodjabachian L."/>
            <person name="Le Bivic A."/>
            <person name="Borchiellini C."/>
            <person name="Claverie J.M."/>
            <person name="Renard E."/>
        </authorList>
    </citation>
    <scope>NUCLEOTIDE SEQUENCE [LARGE SCALE GENOMIC DNA]</scope>
    <source>
        <strain evidence="14">SPO-2</strain>
    </source>
</reference>
<feature type="domain" description="Nrap protein" evidence="13">
    <location>
        <begin position="913"/>
        <end position="1041"/>
    </location>
</feature>
<evidence type="ECO:0000256" key="4">
    <source>
        <dbReference type="ARBA" id="ARBA00022884"/>
    </source>
</evidence>
<dbReference type="GO" id="GO:0034456">
    <property type="term" value="C:UTP-C complex"/>
    <property type="evidence" value="ECO:0007669"/>
    <property type="project" value="TreeGrafter"/>
</dbReference>
<evidence type="ECO:0000313" key="15">
    <source>
        <dbReference type="Proteomes" id="UP001165289"/>
    </source>
</evidence>
<evidence type="ECO:0000259" key="11">
    <source>
        <dbReference type="Pfam" id="PF17405"/>
    </source>
</evidence>
<evidence type="ECO:0000256" key="6">
    <source>
        <dbReference type="ARBA" id="ARBA00035000"/>
    </source>
</evidence>
<comment type="function">
    <text evidence="6">Part of the small subunit (SSU) processome, first precursor of the small eukaryotic ribosomal subunit. During the assembly of the SSU processome in the nucleolus, many ribosome biogenesis factors, an RNA chaperone and ribosomal proteins associate with the nascent pre-rRNA and work in concert to generate RNA folding, modifications, rearrangements and cleavage as well as targeted degradation of pre-ribosomal RNA by the RNA exosome.</text>
</comment>
<dbReference type="InterPro" id="IPR035369">
    <property type="entry name" value="Nrap_D4"/>
</dbReference>
<dbReference type="Pfam" id="PF17406">
    <property type="entry name" value="Nrap_D5"/>
    <property type="match status" value="1"/>
</dbReference>
<dbReference type="GO" id="GO:0006364">
    <property type="term" value="P:rRNA processing"/>
    <property type="evidence" value="ECO:0007669"/>
    <property type="project" value="TreeGrafter"/>
</dbReference>
<keyword evidence="4 7" id="KW-0694">RNA-binding</keyword>
<organism evidence="14 15">
    <name type="scientific">Oopsacas minuta</name>
    <dbReference type="NCBI Taxonomy" id="111878"/>
    <lineage>
        <taxon>Eukaryota</taxon>
        <taxon>Metazoa</taxon>
        <taxon>Porifera</taxon>
        <taxon>Hexactinellida</taxon>
        <taxon>Hexasterophora</taxon>
        <taxon>Lyssacinosida</taxon>
        <taxon>Leucopsacidae</taxon>
        <taxon>Oopsacas</taxon>
    </lineage>
</organism>
<dbReference type="InterPro" id="IPR035368">
    <property type="entry name" value="Nrap_D3"/>
</dbReference>
<dbReference type="Pfam" id="PF17405">
    <property type="entry name" value="Nrap_D4"/>
    <property type="match status" value="1"/>
</dbReference>
<dbReference type="Pfam" id="PF03813">
    <property type="entry name" value="Nrap"/>
    <property type="match status" value="1"/>
</dbReference>
<feature type="domain" description="Nrap protein" evidence="10">
    <location>
        <begin position="367"/>
        <end position="525"/>
    </location>
</feature>
<gene>
    <name evidence="14" type="ORF">LOD99_13816</name>
</gene>
<feature type="domain" description="Nrap protein" evidence="9">
    <location>
        <begin position="223"/>
        <end position="358"/>
    </location>
</feature>
<dbReference type="Gene3D" id="3.30.70.3030">
    <property type="match status" value="1"/>
</dbReference>
<evidence type="ECO:0000259" key="13">
    <source>
        <dbReference type="Pfam" id="PF17407"/>
    </source>
</evidence>
<dbReference type="GO" id="GO:0032040">
    <property type="term" value="C:small-subunit processome"/>
    <property type="evidence" value="ECO:0007669"/>
    <property type="project" value="TreeGrafter"/>
</dbReference>
<protein>
    <recommendedName>
        <fullName evidence="3 7">Nucleolar protein 6</fullName>
    </recommendedName>
</protein>
<comment type="caution">
    <text evidence="14">The sequence shown here is derived from an EMBL/GenBank/DDBJ whole genome shotgun (WGS) entry which is preliminary data.</text>
</comment>
<keyword evidence="5 7" id="KW-0539">Nucleus</keyword>
<keyword evidence="15" id="KW-1185">Reference proteome</keyword>
<dbReference type="Pfam" id="PF17404">
    <property type="entry name" value="Nrap_D3"/>
    <property type="match status" value="1"/>
</dbReference>
<evidence type="ECO:0000256" key="1">
    <source>
        <dbReference type="ARBA" id="ARBA00004604"/>
    </source>
</evidence>
<accession>A0AAV7KIU9</accession>
<feature type="domain" description="Nrap protein" evidence="12">
    <location>
        <begin position="754"/>
        <end position="911"/>
    </location>
</feature>
<dbReference type="GO" id="GO:0006409">
    <property type="term" value="P:tRNA export from nucleus"/>
    <property type="evidence" value="ECO:0007669"/>
    <property type="project" value="TreeGrafter"/>
</dbReference>
<dbReference type="Pfam" id="PF17403">
    <property type="entry name" value="Nrap_D2"/>
    <property type="match status" value="1"/>
</dbReference>
<dbReference type="InterPro" id="IPR035082">
    <property type="entry name" value="Nrap_D1"/>
</dbReference>
<evidence type="ECO:0000259" key="10">
    <source>
        <dbReference type="Pfam" id="PF17404"/>
    </source>
</evidence>